<dbReference type="Pfam" id="PF03703">
    <property type="entry name" value="bPH_2"/>
    <property type="match status" value="1"/>
</dbReference>
<name>A0ABQ4B908_9ACTN</name>
<dbReference type="InterPro" id="IPR005182">
    <property type="entry name" value="YdbS-like_PH"/>
</dbReference>
<dbReference type="Proteomes" id="UP000624709">
    <property type="component" value="Unassembled WGS sequence"/>
</dbReference>
<gene>
    <name evidence="2" type="ORF">Apa02nite_033000</name>
</gene>
<dbReference type="PANTHER" id="PTHR37938">
    <property type="entry name" value="BLL0215 PROTEIN"/>
    <property type="match status" value="1"/>
</dbReference>
<evidence type="ECO:0000259" key="1">
    <source>
        <dbReference type="Pfam" id="PF03703"/>
    </source>
</evidence>
<keyword evidence="3" id="KW-1185">Reference proteome</keyword>
<sequence length="313" mass="35111">MSGNGITVAVLGLISGLAINEMSDVSPWLARVVIRKSAHLRYGDTPRAEVRAEELQALVTDDRPGKLLKLITALGFLVRAIPAWLRRELTVQPYAEDADEVDPSDLVAMRLFPTERYRGEWTHHWIRPVKSIAAAAAIATLAVVAAFRQWDGTLETVAVTVIPVLFVLRAGHRVLDWRFARFVITNKRLMVTSGVLSRRVSMLPLLRVTDMKYTQSMTGRLLDYGTFTLESAGRGRGMRSVKDIPNPSEIYLRVVEEMYEPAAVEARLGIDEAPAELRQRLIDHLEHLPERQLKALAALLDLDEDDDPEELDE</sequence>
<protein>
    <recommendedName>
        <fullName evidence="1">YdbS-like PH domain-containing protein</fullName>
    </recommendedName>
</protein>
<organism evidence="2 3">
    <name type="scientific">Actinoplanes palleronii</name>
    <dbReference type="NCBI Taxonomy" id="113570"/>
    <lineage>
        <taxon>Bacteria</taxon>
        <taxon>Bacillati</taxon>
        <taxon>Actinomycetota</taxon>
        <taxon>Actinomycetes</taxon>
        <taxon>Micromonosporales</taxon>
        <taxon>Micromonosporaceae</taxon>
        <taxon>Actinoplanes</taxon>
    </lineage>
</organism>
<feature type="domain" description="YdbS-like PH" evidence="1">
    <location>
        <begin position="177"/>
        <end position="251"/>
    </location>
</feature>
<dbReference type="EMBL" id="BOMS01000045">
    <property type="protein sequence ID" value="GIE67192.1"/>
    <property type="molecule type" value="Genomic_DNA"/>
</dbReference>
<comment type="caution">
    <text evidence="2">The sequence shown here is derived from an EMBL/GenBank/DDBJ whole genome shotgun (WGS) entry which is preliminary data.</text>
</comment>
<dbReference type="PANTHER" id="PTHR37938:SF1">
    <property type="entry name" value="BLL0215 PROTEIN"/>
    <property type="match status" value="1"/>
</dbReference>
<evidence type="ECO:0000313" key="2">
    <source>
        <dbReference type="EMBL" id="GIE67192.1"/>
    </source>
</evidence>
<dbReference type="RefSeq" id="WP_203825716.1">
    <property type="nucleotide sequence ID" value="NZ_BAAATY010000014.1"/>
</dbReference>
<reference evidence="2 3" key="1">
    <citation type="submission" date="2021-01" db="EMBL/GenBank/DDBJ databases">
        <title>Whole genome shotgun sequence of Actinoplanes palleronii NBRC 14916.</title>
        <authorList>
            <person name="Komaki H."/>
            <person name="Tamura T."/>
        </authorList>
    </citation>
    <scope>NUCLEOTIDE SEQUENCE [LARGE SCALE GENOMIC DNA]</scope>
    <source>
        <strain evidence="2 3">NBRC 14916</strain>
    </source>
</reference>
<proteinExistence type="predicted"/>
<evidence type="ECO:0000313" key="3">
    <source>
        <dbReference type="Proteomes" id="UP000624709"/>
    </source>
</evidence>
<accession>A0ABQ4B908</accession>